<dbReference type="AlphaFoldDB" id="F8FPV9"/>
<dbReference type="PATRIC" id="fig|1036673.3.peg.428"/>
<name>F8FPV9_PAEMK</name>
<keyword evidence="1" id="KW-1133">Transmembrane helix</keyword>
<keyword evidence="1" id="KW-0472">Membrane</keyword>
<evidence type="ECO:0000256" key="1">
    <source>
        <dbReference type="SAM" id="Phobius"/>
    </source>
</evidence>
<dbReference type="RefSeq" id="WP_013914267.1">
    <property type="nucleotide sequence ID" value="NC_015690.1"/>
</dbReference>
<reference evidence="2 3" key="2">
    <citation type="journal article" date="2013" name="Genome Announc.">
        <title>Genome Sequence of Growth-Improving Paenibacillus mucilaginosus Strain KNP414.</title>
        <authorList>
            <person name="Lu J.J."/>
            <person name="Wang J.F."/>
            <person name="Hu X.F."/>
        </authorList>
    </citation>
    <scope>NUCLEOTIDE SEQUENCE [LARGE SCALE GENOMIC DNA]</scope>
    <source>
        <strain evidence="2 3">KNP414</strain>
    </source>
</reference>
<feature type="transmembrane region" description="Helical" evidence="1">
    <location>
        <begin position="200"/>
        <end position="220"/>
    </location>
</feature>
<keyword evidence="1" id="KW-0812">Transmembrane</keyword>
<gene>
    <name evidence="2" type="ordered locus">KNP414_00476</name>
</gene>
<feature type="transmembrane region" description="Helical" evidence="1">
    <location>
        <begin position="143"/>
        <end position="160"/>
    </location>
</feature>
<dbReference type="KEGG" id="pms:KNP414_00476"/>
<feature type="transmembrane region" description="Helical" evidence="1">
    <location>
        <begin position="167"/>
        <end position="188"/>
    </location>
</feature>
<dbReference type="PANTHER" id="PTHR36111">
    <property type="entry name" value="INNER MEMBRANE PROTEIN-RELATED"/>
    <property type="match status" value="1"/>
</dbReference>
<dbReference type="HOGENOM" id="CLU_091659_0_0_9"/>
<evidence type="ECO:0000313" key="2">
    <source>
        <dbReference type="EMBL" id="AEI39101.1"/>
    </source>
</evidence>
<dbReference type="EMBL" id="CP002869">
    <property type="protein sequence ID" value="AEI39101.1"/>
    <property type="molecule type" value="Genomic_DNA"/>
</dbReference>
<reference evidence="3" key="1">
    <citation type="submission" date="2011-06" db="EMBL/GenBank/DDBJ databases">
        <title>Complete genome sequence of Paenibacillus mucilaginosus KNP414.</title>
        <authorList>
            <person name="Wang J."/>
            <person name="Hu S."/>
            <person name="Hu X."/>
            <person name="Zhang B."/>
            <person name="Dong D."/>
            <person name="Zhang S."/>
            <person name="Zhao K."/>
            <person name="Wu D."/>
        </authorList>
    </citation>
    <scope>NUCLEOTIDE SEQUENCE [LARGE SCALE GENOMIC DNA]</scope>
    <source>
        <strain evidence="3">KNP414</strain>
    </source>
</reference>
<feature type="transmembrane region" description="Helical" evidence="1">
    <location>
        <begin position="6"/>
        <end position="24"/>
    </location>
</feature>
<protein>
    <recommendedName>
        <fullName evidence="4">Transport protein</fullName>
    </recommendedName>
</protein>
<dbReference type="Pfam" id="PF04474">
    <property type="entry name" value="DUF554"/>
    <property type="match status" value="1"/>
</dbReference>
<feature type="transmembrane region" description="Helical" evidence="1">
    <location>
        <begin position="110"/>
        <end position="131"/>
    </location>
</feature>
<feature type="transmembrane region" description="Helical" evidence="1">
    <location>
        <begin position="227"/>
        <end position="252"/>
    </location>
</feature>
<sequence length="255" mass="26318">MTEALWGTGVNAAAIVAGGLAGLLLQRMSDGMRRTVMQGIGLALIALGVSMALKSDQFLLMAACLTLGGITGELAGVEQGLERLGKLLEQAVNALTRRLRRGTGAGAQEGRLAAGFVNATLVFCIGAMAVLGPLDSGLRGDHVVLYTKALLDGFLSIIFASTMGVGVAFSALAVFLYQGVIALAASWIAFGLDEVLLGEIIRQVTAVGGVLIIGVGINLLELRRIHVANLLPALVFAALAVPVTAWLTVWWAGLG</sequence>
<organism evidence="2 3">
    <name type="scientific">Paenibacillus mucilaginosus (strain KNP414)</name>
    <dbReference type="NCBI Taxonomy" id="1036673"/>
    <lineage>
        <taxon>Bacteria</taxon>
        <taxon>Bacillati</taxon>
        <taxon>Bacillota</taxon>
        <taxon>Bacilli</taxon>
        <taxon>Bacillales</taxon>
        <taxon>Paenibacillaceae</taxon>
        <taxon>Paenibacillus</taxon>
    </lineage>
</organism>
<accession>F8FPV9</accession>
<proteinExistence type="predicted"/>
<feature type="transmembrane region" description="Helical" evidence="1">
    <location>
        <begin position="59"/>
        <end position="77"/>
    </location>
</feature>
<dbReference type="PANTHER" id="PTHR36111:SF2">
    <property type="entry name" value="INNER MEMBRANE PROTEIN"/>
    <property type="match status" value="1"/>
</dbReference>
<dbReference type="InterPro" id="IPR007563">
    <property type="entry name" value="DUF554"/>
</dbReference>
<evidence type="ECO:0000313" key="3">
    <source>
        <dbReference type="Proteomes" id="UP000006620"/>
    </source>
</evidence>
<feature type="transmembrane region" description="Helical" evidence="1">
    <location>
        <begin position="36"/>
        <end position="53"/>
    </location>
</feature>
<evidence type="ECO:0008006" key="4">
    <source>
        <dbReference type="Google" id="ProtNLM"/>
    </source>
</evidence>
<dbReference type="Proteomes" id="UP000006620">
    <property type="component" value="Chromosome"/>
</dbReference>